<dbReference type="GO" id="GO:0006629">
    <property type="term" value="P:lipid metabolic process"/>
    <property type="evidence" value="ECO:0007669"/>
    <property type="project" value="InterPro"/>
</dbReference>
<evidence type="ECO:0000256" key="1">
    <source>
        <dbReference type="ARBA" id="ARBA00022729"/>
    </source>
</evidence>
<dbReference type="SUPFAM" id="SSF53474">
    <property type="entry name" value="alpha/beta-Hydrolases"/>
    <property type="match status" value="1"/>
</dbReference>
<gene>
    <name evidence="4" type="ORF">ISF_09129</name>
</gene>
<dbReference type="InterPro" id="IPR051299">
    <property type="entry name" value="AB_hydrolase_lip/est"/>
</dbReference>
<dbReference type="InterPro" id="IPR029058">
    <property type="entry name" value="AB_hydrolase_fold"/>
</dbReference>
<evidence type="ECO:0000256" key="2">
    <source>
        <dbReference type="ARBA" id="ARBA00022801"/>
    </source>
</evidence>
<dbReference type="InterPro" id="IPR002921">
    <property type="entry name" value="Fungal_lipase-type"/>
</dbReference>
<accession>A0A167LDL8</accession>
<sequence>MCSEDQCPTLERNNVSVFAPFKGDLAGLAGFVATDHVRREIVVVFRGSASIPNFLADAVVLMTDCSFGGPDCRMHAGFAQSWREVKPTVRLLAQQAAAQHPGYTLAFTGHSLGGVGAQLAALDLRRDGGIFTAVPQYNYGSPRIGNDVFVRYQEAQEPPRDYRVTHYQDLAITYVPLAAGFRHPFPEYWLRDGPATRTEYTIGDIQVCTGTEQKQCNFY</sequence>
<dbReference type="Gene3D" id="3.40.50.1820">
    <property type="entry name" value="alpha/beta hydrolase"/>
    <property type="match status" value="1"/>
</dbReference>
<dbReference type="GO" id="GO:0016787">
    <property type="term" value="F:hydrolase activity"/>
    <property type="evidence" value="ECO:0007669"/>
    <property type="project" value="UniProtKB-KW"/>
</dbReference>
<keyword evidence="1" id="KW-0732">Signal</keyword>
<feature type="domain" description="Fungal lipase-type" evidence="3">
    <location>
        <begin position="42"/>
        <end position="171"/>
    </location>
</feature>
<keyword evidence="5" id="KW-1185">Reference proteome</keyword>
<proteinExistence type="predicted"/>
<dbReference type="PANTHER" id="PTHR46640:SF1">
    <property type="entry name" value="FUNGAL LIPASE-LIKE DOMAIN-CONTAINING PROTEIN-RELATED"/>
    <property type="match status" value="1"/>
</dbReference>
<dbReference type="GeneID" id="30025421"/>
<keyword evidence="2" id="KW-0378">Hydrolase</keyword>
<dbReference type="EMBL" id="AZHB01000042">
    <property type="protein sequence ID" value="OAA52961.1"/>
    <property type="molecule type" value="Genomic_DNA"/>
</dbReference>
<dbReference type="RefSeq" id="XP_018700046.1">
    <property type="nucleotide sequence ID" value="XM_018852732.1"/>
</dbReference>
<name>A0A167LDL8_CORFA</name>
<evidence type="ECO:0000313" key="5">
    <source>
        <dbReference type="Proteomes" id="UP000076744"/>
    </source>
</evidence>
<dbReference type="STRING" id="1081104.A0A167LDL8"/>
<dbReference type="AlphaFoldDB" id="A0A167LDL8"/>
<evidence type="ECO:0000259" key="3">
    <source>
        <dbReference type="Pfam" id="PF01764"/>
    </source>
</evidence>
<dbReference type="PANTHER" id="PTHR46640">
    <property type="entry name" value="TRIACYLGLYCEROL LIPASE, PUTATIVE (AFU_ORTHOLOGUE AFUA_6G06510)-RELATED"/>
    <property type="match status" value="1"/>
</dbReference>
<dbReference type="CDD" id="cd00519">
    <property type="entry name" value="Lipase_3"/>
    <property type="match status" value="1"/>
</dbReference>
<dbReference type="Pfam" id="PF01764">
    <property type="entry name" value="Lipase_3"/>
    <property type="match status" value="1"/>
</dbReference>
<reference evidence="4 5" key="1">
    <citation type="journal article" date="2016" name="Genome Biol. Evol.">
        <title>Divergent and convergent evolution of fungal pathogenicity.</title>
        <authorList>
            <person name="Shang Y."/>
            <person name="Xiao G."/>
            <person name="Zheng P."/>
            <person name="Cen K."/>
            <person name="Zhan S."/>
            <person name="Wang C."/>
        </authorList>
    </citation>
    <scope>NUCLEOTIDE SEQUENCE [LARGE SCALE GENOMIC DNA]</scope>
    <source>
        <strain evidence="4 5">ARSEF 2679</strain>
    </source>
</reference>
<organism evidence="4 5">
    <name type="scientific">Cordyceps fumosorosea (strain ARSEF 2679)</name>
    <name type="common">Isaria fumosorosea</name>
    <dbReference type="NCBI Taxonomy" id="1081104"/>
    <lineage>
        <taxon>Eukaryota</taxon>
        <taxon>Fungi</taxon>
        <taxon>Dikarya</taxon>
        <taxon>Ascomycota</taxon>
        <taxon>Pezizomycotina</taxon>
        <taxon>Sordariomycetes</taxon>
        <taxon>Hypocreomycetidae</taxon>
        <taxon>Hypocreales</taxon>
        <taxon>Cordycipitaceae</taxon>
        <taxon>Cordyceps</taxon>
    </lineage>
</organism>
<dbReference type="OrthoDB" id="426718at2759"/>
<comment type="caution">
    <text evidence="4">The sequence shown here is derived from an EMBL/GenBank/DDBJ whole genome shotgun (WGS) entry which is preliminary data.</text>
</comment>
<evidence type="ECO:0000313" key="4">
    <source>
        <dbReference type="EMBL" id="OAA52961.1"/>
    </source>
</evidence>
<protein>
    <submittedName>
        <fullName evidence="4">Lipase, class 3</fullName>
    </submittedName>
</protein>
<dbReference type="Proteomes" id="UP000076744">
    <property type="component" value="Unassembled WGS sequence"/>
</dbReference>